<protein>
    <recommendedName>
        <fullName evidence="4">RNase H type-1 domain-containing protein</fullName>
    </recommendedName>
</protein>
<evidence type="ECO:0000313" key="2">
    <source>
        <dbReference type="EMBL" id="KAK7747297.1"/>
    </source>
</evidence>
<dbReference type="InterPro" id="IPR036397">
    <property type="entry name" value="RNaseH_sf"/>
</dbReference>
<dbReference type="EMBL" id="JAJSPL020000004">
    <property type="protein sequence ID" value="KAK7747297.1"/>
    <property type="molecule type" value="Genomic_DNA"/>
</dbReference>
<evidence type="ECO:0008006" key="4">
    <source>
        <dbReference type="Google" id="ProtNLM"/>
    </source>
</evidence>
<dbReference type="SUPFAM" id="SSF53098">
    <property type="entry name" value="Ribonuclease H-like"/>
    <property type="match status" value="1"/>
</dbReference>
<accession>A0AAN9UI78</accession>
<dbReference type="Gene3D" id="3.30.420.10">
    <property type="entry name" value="Ribonuclease H-like superfamily/Ribonuclease H"/>
    <property type="match status" value="1"/>
</dbReference>
<proteinExistence type="predicted"/>
<dbReference type="AlphaFoldDB" id="A0AAN9UI78"/>
<feature type="compositionally biased region" description="Basic and acidic residues" evidence="1">
    <location>
        <begin position="103"/>
        <end position="123"/>
    </location>
</feature>
<dbReference type="Proteomes" id="UP001320245">
    <property type="component" value="Unassembled WGS sequence"/>
</dbReference>
<gene>
    <name evidence="2" type="ORF">SLS53_001550</name>
</gene>
<keyword evidence="3" id="KW-1185">Reference proteome</keyword>
<organism evidence="2 3">
    <name type="scientific">Cytospora paraplurivora</name>
    <dbReference type="NCBI Taxonomy" id="2898453"/>
    <lineage>
        <taxon>Eukaryota</taxon>
        <taxon>Fungi</taxon>
        <taxon>Dikarya</taxon>
        <taxon>Ascomycota</taxon>
        <taxon>Pezizomycotina</taxon>
        <taxon>Sordariomycetes</taxon>
        <taxon>Sordariomycetidae</taxon>
        <taxon>Diaporthales</taxon>
        <taxon>Cytosporaceae</taxon>
        <taxon>Cytospora</taxon>
    </lineage>
</organism>
<dbReference type="InterPro" id="IPR012337">
    <property type="entry name" value="RNaseH-like_sf"/>
</dbReference>
<feature type="region of interest" description="Disordered" evidence="1">
    <location>
        <begin position="99"/>
        <end position="128"/>
    </location>
</feature>
<evidence type="ECO:0000313" key="3">
    <source>
        <dbReference type="Proteomes" id="UP001320245"/>
    </source>
</evidence>
<evidence type="ECO:0000256" key="1">
    <source>
        <dbReference type="SAM" id="MobiDB-lite"/>
    </source>
</evidence>
<feature type="compositionally biased region" description="Polar residues" evidence="1">
    <location>
        <begin position="23"/>
        <end position="48"/>
    </location>
</feature>
<name>A0AAN9UI78_9PEZI</name>
<dbReference type="GO" id="GO:0003676">
    <property type="term" value="F:nucleic acid binding"/>
    <property type="evidence" value="ECO:0007669"/>
    <property type="project" value="InterPro"/>
</dbReference>
<comment type="caution">
    <text evidence="2">The sequence shown here is derived from an EMBL/GenBank/DDBJ whole genome shotgun (WGS) entry which is preliminary data.</text>
</comment>
<sequence length="468" mass="51247">MPHAPSPKKLTLSEETIPVDDVPSQTSKNETSDETPLQDVTLTETTVQEDTERSVSIIKEEVSPTRTIFEPTIPQGIAIQETSTRAVASKDLAPCEAVADGTCRQDDQQKSSPVEKEGVREPTDTISRPLQTGYTSLIWAEVIPPDEAVEDKVVVFKKNRGHARTFAKSILNDKLEDKQWNVKSAHVAGLAGIDHLETLAILLALQWARQDRETELGLIQNGSDEHPVFTVCSDSMAALLWLKKAIGLGIAVRNAAQKMTDGADDLAGLLTLSTILNKCEPVRFSDYSCPERNFTSAIGRRTLEAYYELCKLGDVEFHWVPAHRGLIGNDIADKEAGIACQWYADVAPQVGQGVGLVMPLKIREFRGGWKREPQPTDVMALKTLEDARNRWVVLTTKSTREAMTGQTTIPIETMTSPADVTKLSRPHGGTEDRETAAKAMHALWKADSPLAGVLREISGDEGGPPRAI</sequence>
<reference evidence="2 3" key="1">
    <citation type="journal article" date="2023" name="PLoS ONE">
        <title>Cytospora paraplurivora sp. nov. isolated from orchards with fruit tree decline syndrome in Ontario, Canada.</title>
        <authorList>
            <person name="Ilyukhin E."/>
            <person name="Nguyen H.D.T."/>
            <person name="Castle A.J."/>
            <person name="Ellouze W."/>
        </authorList>
    </citation>
    <scope>NUCLEOTIDE SEQUENCE [LARGE SCALE GENOMIC DNA]</scope>
    <source>
        <strain evidence="2 3">FDS-564</strain>
    </source>
</reference>
<feature type="region of interest" description="Disordered" evidence="1">
    <location>
        <begin position="1"/>
        <end position="53"/>
    </location>
</feature>